<dbReference type="AlphaFoldDB" id="A0A3G8JPI1"/>
<keyword evidence="2" id="KW-1185">Reference proteome</keyword>
<dbReference type="KEGG" id="gom:D7316_03602"/>
<protein>
    <submittedName>
        <fullName evidence="1">Uncharacterized protein</fullName>
    </submittedName>
</protein>
<dbReference type="EMBL" id="CP033972">
    <property type="protein sequence ID" value="AZG46997.1"/>
    <property type="molecule type" value="Genomic_DNA"/>
</dbReference>
<evidence type="ECO:0000313" key="2">
    <source>
        <dbReference type="Proteomes" id="UP000271469"/>
    </source>
</evidence>
<gene>
    <name evidence="1" type="ORF">D7316_03602</name>
</gene>
<reference evidence="1 2" key="1">
    <citation type="submission" date="2018-11" db="EMBL/GenBank/DDBJ databases">
        <title>Gordonia insulae sp. nov., isolated from an island soil.</title>
        <authorList>
            <person name="Kim Y.S."/>
            <person name="Kim S.B."/>
        </authorList>
    </citation>
    <scope>NUCLEOTIDE SEQUENCE [LARGE SCALE GENOMIC DNA]</scope>
    <source>
        <strain evidence="1 2">MMS17-SY073</strain>
    </source>
</reference>
<name>A0A3G8JPI1_9ACTN</name>
<dbReference type="Proteomes" id="UP000271469">
    <property type="component" value="Chromosome"/>
</dbReference>
<proteinExistence type="predicted"/>
<accession>A0A3G8JPI1</accession>
<evidence type="ECO:0000313" key="1">
    <source>
        <dbReference type="EMBL" id="AZG46997.1"/>
    </source>
</evidence>
<organism evidence="1 2">
    <name type="scientific">Gordonia insulae</name>
    <dbReference type="NCBI Taxonomy" id="2420509"/>
    <lineage>
        <taxon>Bacteria</taxon>
        <taxon>Bacillati</taxon>
        <taxon>Actinomycetota</taxon>
        <taxon>Actinomycetes</taxon>
        <taxon>Mycobacteriales</taxon>
        <taxon>Gordoniaceae</taxon>
        <taxon>Gordonia</taxon>
    </lineage>
</organism>
<sequence length="86" mass="9117">MRPRIATAFEEQFLGFKQFPPANSQVRTADRARKARSAECFSVRSDGQLVGARSGDADDPVIAVAPSTASAGTATVVEPVSMISMM</sequence>